<dbReference type="Proteomes" id="UP000789759">
    <property type="component" value="Unassembled WGS sequence"/>
</dbReference>
<proteinExistence type="predicted"/>
<feature type="region of interest" description="Disordered" evidence="1">
    <location>
        <begin position="127"/>
        <end position="147"/>
    </location>
</feature>
<evidence type="ECO:0000256" key="1">
    <source>
        <dbReference type="SAM" id="MobiDB-lite"/>
    </source>
</evidence>
<comment type="caution">
    <text evidence="2">The sequence shown here is derived from an EMBL/GenBank/DDBJ whole genome shotgun (WGS) entry which is preliminary data.</text>
</comment>
<accession>A0A9N9GG32</accession>
<keyword evidence="3" id="KW-1185">Reference proteome</keyword>
<protein>
    <submittedName>
        <fullName evidence="2">23469_t:CDS:1</fullName>
    </submittedName>
</protein>
<evidence type="ECO:0000313" key="3">
    <source>
        <dbReference type="Proteomes" id="UP000789759"/>
    </source>
</evidence>
<gene>
    <name evidence="2" type="ORF">CPELLU_LOCUS6924</name>
</gene>
<sequence>MRPAEVATLRIIHYEPSESNSSEWYKPGYSWYCIGYIKNKGEAKNNPKSQQFLFMKKNPEVQKNCLPEFKIITAKKLRKIRDKYASRIYSNQNPTLQYLEFLSRLTMRYKIDHYNSGMYYAEGDTFDSDLDADPEPEPEALASTSKAINENTSEIEDIYDLYRSI</sequence>
<name>A0A9N9GG32_9GLOM</name>
<reference evidence="2" key="1">
    <citation type="submission" date="2021-06" db="EMBL/GenBank/DDBJ databases">
        <authorList>
            <person name="Kallberg Y."/>
            <person name="Tangrot J."/>
            <person name="Rosling A."/>
        </authorList>
    </citation>
    <scope>NUCLEOTIDE SEQUENCE</scope>
    <source>
        <strain evidence="2">FL966</strain>
    </source>
</reference>
<organism evidence="2 3">
    <name type="scientific">Cetraspora pellucida</name>
    <dbReference type="NCBI Taxonomy" id="1433469"/>
    <lineage>
        <taxon>Eukaryota</taxon>
        <taxon>Fungi</taxon>
        <taxon>Fungi incertae sedis</taxon>
        <taxon>Mucoromycota</taxon>
        <taxon>Glomeromycotina</taxon>
        <taxon>Glomeromycetes</taxon>
        <taxon>Diversisporales</taxon>
        <taxon>Gigasporaceae</taxon>
        <taxon>Cetraspora</taxon>
    </lineage>
</organism>
<feature type="compositionally biased region" description="Acidic residues" evidence="1">
    <location>
        <begin position="127"/>
        <end position="138"/>
    </location>
</feature>
<evidence type="ECO:0000313" key="2">
    <source>
        <dbReference type="EMBL" id="CAG8599529.1"/>
    </source>
</evidence>
<dbReference type="AlphaFoldDB" id="A0A9N9GG32"/>
<dbReference type="OrthoDB" id="2349470at2759"/>
<dbReference type="EMBL" id="CAJVQA010004468">
    <property type="protein sequence ID" value="CAG8599529.1"/>
    <property type="molecule type" value="Genomic_DNA"/>
</dbReference>